<evidence type="ECO:0000313" key="3">
    <source>
        <dbReference type="Proteomes" id="UP000292886"/>
    </source>
</evidence>
<dbReference type="OrthoDB" id="9151105at2"/>
<evidence type="ECO:0000313" key="2">
    <source>
        <dbReference type="EMBL" id="QBO37267.1"/>
    </source>
</evidence>
<protein>
    <recommendedName>
        <fullName evidence="1">Phage head morphogenesis domain-containing protein</fullName>
    </recommendedName>
</protein>
<name>A0A4P6YWV5_9LACO</name>
<gene>
    <name evidence="2" type="ORF">EQG49_12760</name>
</gene>
<dbReference type="NCBIfam" id="TIGR01641">
    <property type="entry name" value="phageSPP1_gp7"/>
    <property type="match status" value="1"/>
</dbReference>
<dbReference type="Pfam" id="PF04233">
    <property type="entry name" value="Phage_Mu_F"/>
    <property type="match status" value="1"/>
</dbReference>
<reference evidence="3" key="1">
    <citation type="submission" date="2019-03" db="EMBL/GenBank/DDBJ databases">
        <title>Weissella sp. 26KH-42 Genome sequencing.</title>
        <authorList>
            <person name="Heo J."/>
            <person name="Kim S.-J."/>
            <person name="Kim J.-S."/>
            <person name="Hong S.-B."/>
            <person name="Kwon S.-W."/>
        </authorList>
    </citation>
    <scope>NUCLEOTIDE SEQUENCE [LARGE SCALE GENOMIC DNA]</scope>
    <source>
        <strain evidence="3">26KH-42</strain>
    </source>
</reference>
<dbReference type="InterPro" id="IPR006528">
    <property type="entry name" value="Phage_head_morphogenesis_dom"/>
</dbReference>
<dbReference type="RefSeq" id="WP_133364344.1">
    <property type="nucleotide sequence ID" value="NZ_CP037940.1"/>
</dbReference>
<evidence type="ECO:0000259" key="1">
    <source>
        <dbReference type="Pfam" id="PF04233"/>
    </source>
</evidence>
<organism evidence="2 3">
    <name type="scientific">Periweissella cryptocerci</name>
    <dbReference type="NCBI Taxonomy" id="2506420"/>
    <lineage>
        <taxon>Bacteria</taxon>
        <taxon>Bacillati</taxon>
        <taxon>Bacillota</taxon>
        <taxon>Bacilli</taxon>
        <taxon>Lactobacillales</taxon>
        <taxon>Lactobacillaceae</taxon>
        <taxon>Periweissella</taxon>
    </lineage>
</organism>
<accession>A0A4P6YWV5</accession>
<dbReference type="InterPro" id="IPR024079">
    <property type="entry name" value="MetalloPept_cat_dom_sf"/>
</dbReference>
<dbReference type="Proteomes" id="UP000292886">
    <property type="component" value="Chromosome"/>
</dbReference>
<proteinExistence type="predicted"/>
<feature type="domain" description="Phage head morphogenesis" evidence="1">
    <location>
        <begin position="153"/>
        <end position="260"/>
    </location>
</feature>
<dbReference type="AlphaFoldDB" id="A0A4P6YWV5"/>
<dbReference type="Gene3D" id="3.40.390.10">
    <property type="entry name" value="Collagenase (Catalytic Domain)"/>
    <property type="match status" value="1"/>
</dbReference>
<keyword evidence="3" id="KW-1185">Reference proteome</keyword>
<dbReference type="KEGG" id="wei:EQG49_12760"/>
<sequence>MKWTEKDYPNRIENAYFESMTKSVLPQTFAIIIYALRNVAPLLPDKRWRADAIEPEVLIPTQEKALKRGLERKMAGLEKFAQSQRLSDDDAKTFVHSTVMALNMFNKSNLDSMFEFKRLGKTRDMTGLGSYIDTAIKENVDLIKTIPKKVHEQIVDAVTWAIDNGEPKQALEANLLKLGAKSEGRARLIARDQTAKIYGQINSRRQQDNGIKAFRWITVGDNRVRDSHVEVADHVFMYSDYKEHTPNGCLPGEDIQCRCIAEPVFDDELSEMDVDPYEGQTEDVSENADVEKLRRFHTKNVTTAGDALSHVSNEMKNLIEHEIYVQVRDAPVVQRFLVLGGMRVAFTDKMRPGELGGTVLRDDRIRMRFNARYFATKDVLVNEEKKLADKMFGVVVRPEDLYRYTVTHEFGHVIEFSIYREYGVKPSVLHKQILDKFATMYPSENIKKYYSQYIHDDPGELFAEAYTDYRIGIVGKLGKAFEAVMKGYS</sequence>
<dbReference type="EMBL" id="CP037940">
    <property type="protein sequence ID" value="QBO37267.1"/>
    <property type="molecule type" value="Genomic_DNA"/>
</dbReference>
<dbReference type="GO" id="GO:0008237">
    <property type="term" value="F:metallopeptidase activity"/>
    <property type="evidence" value="ECO:0007669"/>
    <property type="project" value="InterPro"/>
</dbReference>